<keyword evidence="3" id="KW-1185">Reference proteome</keyword>
<feature type="region of interest" description="Disordered" evidence="1">
    <location>
        <begin position="67"/>
        <end position="86"/>
    </location>
</feature>
<name>A0A9P6II92_9FUNG</name>
<evidence type="ECO:0000313" key="2">
    <source>
        <dbReference type="EMBL" id="KAF9923444.1"/>
    </source>
</evidence>
<gene>
    <name evidence="2" type="ORF">BGZ65_008870</name>
</gene>
<accession>A0A9P6II92</accession>
<proteinExistence type="predicted"/>
<comment type="caution">
    <text evidence="2">The sequence shown here is derived from an EMBL/GenBank/DDBJ whole genome shotgun (WGS) entry which is preliminary data.</text>
</comment>
<reference evidence="2" key="1">
    <citation type="journal article" date="2020" name="Fungal Divers.">
        <title>Resolving the Mortierellaceae phylogeny through synthesis of multi-gene phylogenetics and phylogenomics.</title>
        <authorList>
            <person name="Vandepol N."/>
            <person name="Liber J."/>
            <person name="Desiro A."/>
            <person name="Na H."/>
            <person name="Kennedy M."/>
            <person name="Barry K."/>
            <person name="Grigoriev I.V."/>
            <person name="Miller A.N."/>
            <person name="O'Donnell K."/>
            <person name="Stajich J.E."/>
            <person name="Bonito G."/>
        </authorList>
    </citation>
    <scope>NUCLEOTIDE SEQUENCE</scope>
    <source>
        <strain evidence="2">MES-2147</strain>
    </source>
</reference>
<protein>
    <submittedName>
        <fullName evidence="2">Uncharacterized protein</fullName>
    </submittedName>
</protein>
<evidence type="ECO:0000256" key="1">
    <source>
        <dbReference type="SAM" id="MobiDB-lite"/>
    </source>
</evidence>
<sequence>MIPTKAHQRDYRVQRVLYPGTNLSETPPAVQEWMKALGLRDRDRWKALTGVNAIACDVAIKFSETNTLDTGTSNTGRGQKKQSIDPKISSKIRDISLEVNKQGIPNSAARITNELSEKHGIHKSVRSIARYRGKGVRQNIMHDPPQNVAYRHQYLQRRLDNLIEIDGQLVPRYPEVFLDESYCHLDHSSTDGFRRMV</sequence>
<dbReference type="OrthoDB" id="2441967at2759"/>
<dbReference type="EMBL" id="JAAAHW010010701">
    <property type="protein sequence ID" value="KAF9923444.1"/>
    <property type="molecule type" value="Genomic_DNA"/>
</dbReference>
<dbReference type="AlphaFoldDB" id="A0A9P6II92"/>
<dbReference type="Proteomes" id="UP000749646">
    <property type="component" value="Unassembled WGS sequence"/>
</dbReference>
<feature type="non-terminal residue" evidence="2">
    <location>
        <position position="197"/>
    </location>
</feature>
<evidence type="ECO:0000313" key="3">
    <source>
        <dbReference type="Proteomes" id="UP000749646"/>
    </source>
</evidence>
<organism evidence="2 3">
    <name type="scientific">Modicella reniformis</name>
    <dbReference type="NCBI Taxonomy" id="1440133"/>
    <lineage>
        <taxon>Eukaryota</taxon>
        <taxon>Fungi</taxon>
        <taxon>Fungi incertae sedis</taxon>
        <taxon>Mucoromycota</taxon>
        <taxon>Mortierellomycotina</taxon>
        <taxon>Mortierellomycetes</taxon>
        <taxon>Mortierellales</taxon>
        <taxon>Mortierellaceae</taxon>
        <taxon>Modicella</taxon>
    </lineage>
</organism>
<feature type="compositionally biased region" description="Polar residues" evidence="1">
    <location>
        <begin position="67"/>
        <end position="77"/>
    </location>
</feature>